<comment type="similarity">
    <text evidence="1">Belongs to the RelE toxin family.</text>
</comment>
<keyword evidence="2" id="KW-1277">Toxin-antitoxin system</keyword>
<comment type="caution">
    <text evidence="3">The sequence shown here is derived from an EMBL/GenBank/DDBJ whole genome shotgun (WGS) entry which is preliminary data.</text>
</comment>
<accession>A0A1G2P3J3</accession>
<reference evidence="3 4" key="1">
    <citation type="journal article" date="2016" name="Nat. Commun.">
        <title>Thousands of microbial genomes shed light on interconnected biogeochemical processes in an aquifer system.</title>
        <authorList>
            <person name="Anantharaman K."/>
            <person name="Brown C.T."/>
            <person name="Hug L.A."/>
            <person name="Sharon I."/>
            <person name="Castelle C.J."/>
            <person name="Probst A.J."/>
            <person name="Thomas B.C."/>
            <person name="Singh A."/>
            <person name="Wilkins M.J."/>
            <person name="Karaoz U."/>
            <person name="Brodie E.L."/>
            <person name="Williams K.H."/>
            <person name="Hubbard S.S."/>
            <person name="Banfield J.F."/>
        </authorList>
    </citation>
    <scope>NUCLEOTIDE SEQUENCE [LARGE SCALE GENOMIC DNA]</scope>
</reference>
<dbReference type="Pfam" id="PF05016">
    <property type="entry name" value="ParE_toxin"/>
    <property type="match status" value="1"/>
</dbReference>
<protein>
    <recommendedName>
        <fullName evidence="5">Addiction module toxin RelE</fullName>
    </recommendedName>
</protein>
<dbReference type="SUPFAM" id="SSF143011">
    <property type="entry name" value="RelE-like"/>
    <property type="match status" value="1"/>
</dbReference>
<dbReference type="EMBL" id="MHSL01000036">
    <property type="protein sequence ID" value="OHA42904.1"/>
    <property type="molecule type" value="Genomic_DNA"/>
</dbReference>
<gene>
    <name evidence="3" type="ORF">A3G03_00090</name>
</gene>
<dbReference type="PANTHER" id="PTHR35601:SF1">
    <property type="entry name" value="TOXIN RELE"/>
    <property type="match status" value="1"/>
</dbReference>
<evidence type="ECO:0000313" key="4">
    <source>
        <dbReference type="Proteomes" id="UP000176355"/>
    </source>
</evidence>
<evidence type="ECO:0000313" key="3">
    <source>
        <dbReference type="EMBL" id="OHA42904.1"/>
    </source>
</evidence>
<dbReference type="InterPro" id="IPR035093">
    <property type="entry name" value="RelE/ParE_toxin_dom_sf"/>
</dbReference>
<evidence type="ECO:0000256" key="2">
    <source>
        <dbReference type="ARBA" id="ARBA00022649"/>
    </source>
</evidence>
<dbReference type="PANTHER" id="PTHR35601">
    <property type="entry name" value="TOXIN RELE"/>
    <property type="match status" value="1"/>
</dbReference>
<dbReference type="AlphaFoldDB" id="A0A1G2P3J3"/>
<proteinExistence type="inferred from homology"/>
<name>A0A1G2P3J3_9BACT</name>
<organism evidence="3 4">
    <name type="scientific">Candidatus Taylorbacteria bacterium RIFCSPLOWO2_12_FULL_44_15c</name>
    <dbReference type="NCBI Taxonomy" id="1802333"/>
    <lineage>
        <taxon>Bacteria</taxon>
        <taxon>Candidatus Tayloriibacteriota</taxon>
    </lineage>
</organism>
<sequence>MEYKIVPTKTFERTLKKLDRAVAKRALAKINKLRNNTGEIIRLHFTPKGLEGLYKYKIGEWRVLLWLDESKKEITLYRVGHRKEIYRNL</sequence>
<dbReference type="InterPro" id="IPR007712">
    <property type="entry name" value="RelE/ParE_toxin"/>
</dbReference>
<dbReference type="Proteomes" id="UP000176355">
    <property type="component" value="Unassembled WGS sequence"/>
</dbReference>
<dbReference type="STRING" id="1802333.A3G03_00090"/>
<dbReference type="NCBIfam" id="TIGR02385">
    <property type="entry name" value="RelE_StbE"/>
    <property type="match status" value="1"/>
</dbReference>
<dbReference type="Gene3D" id="3.30.2310.20">
    <property type="entry name" value="RelE-like"/>
    <property type="match status" value="1"/>
</dbReference>
<evidence type="ECO:0008006" key="5">
    <source>
        <dbReference type="Google" id="ProtNLM"/>
    </source>
</evidence>
<evidence type="ECO:0000256" key="1">
    <source>
        <dbReference type="ARBA" id="ARBA00006226"/>
    </source>
</evidence>